<dbReference type="PROSITE" id="PS00211">
    <property type="entry name" value="ABC_TRANSPORTER_1"/>
    <property type="match status" value="1"/>
</dbReference>
<evidence type="ECO:0000313" key="9">
    <source>
        <dbReference type="Proteomes" id="UP000887043"/>
    </source>
</evidence>
<keyword evidence="2" id="KW-1003">Cell membrane</keyword>
<dbReference type="GO" id="GO:0044874">
    <property type="term" value="P:lipoprotein localization to outer membrane"/>
    <property type="evidence" value="ECO:0007669"/>
    <property type="project" value="UniProtKB-ARBA"/>
</dbReference>
<dbReference type="PANTHER" id="PTHR24220">
    <property type="entry name" value="IMPORT ATP-BINDING PROTEIN"/>
    <property type="match status" value="1"/>
</dbReference>
<proteinExistence type="predicted"/>
<evidence type="ECO:0000256" key="1">
    <source>
        <dbReference type="ARBA" id="ARBA00022448"/>
    </source>
</evidence>
<dbReference type="CDD" id="cd03255">
    <property type="entry name" value="ABC_MJ0796_LolCDE_FtsE"/>
    <property type="match status" value="1"/>
</dbReference>
<gene>
    <name evidence="8" type="primary">lolD</name>
    <name evidence="8" type="ORF">PRRU23_00270</name>
</gene>
<evidence type="ECO:0000313" key="8">
    <source>
        <dbReference type="EMBL" id="GJG26327.1"/>
    </source>
</evidence>
<evidence type="ECO:0000256" key="3">
    <source>
        <dbReference type="ARBA" id="ARBA00022741"/>
    </source>
</evidence>
<organism evidence="8 9">
    <name type="scientific">Segatella bryantii</name>
    <name type="common">Prevotella bryantii</name>
    <dbReference type="NCBI Taxonomy" id="77095"/>
    <lineage>
        <taxon>Bacteria</taxon>
        <taxon>Pseudomonadati</taxon>
        <taxon>Bacteroidota</taxon>
        <taxon>Bacteroidia</taxon>
        <taxon>Bacteroidales</taxon>
        <taxon>Prevotellaceae</taxon>
        <taxon>Segatella</taxon>
    </lineage>
</organism>
<feature type="domain" description="ABC transporter" evidence="7">
    <location>
        <begin position="2"/>
        <end position="237"/>
    </location>
</feature>
<dbReference type="FunFam" id="3.40.50.300:FF:000230">
    <property type="entry name" value="Lipoprotein-releasing system ATP-binding protein LolD"/>
    <property type="match status" value="1"/>
</dbReference>
<dbReference type="GO" id="GO:0022857">
    <property type="term" value="F:transmembrane transporter activity"/>
    <property type="evidence" value="ECO:0007669"/>
    <property type="project" value="TreeGrafter"/>
</dbReference>
<dbReference type="PANTHER" id="PTHR24220:SF86">
    <property type="entry name" value="ABC TRANSPORTER ABCH.1"/>
    <property type="match status" value="1"/>
</dbReference>
<evidence type="ECO:0000256" key="6">
    <source>
        <dbReference type="ARBA" id="ARBA00023136"/>
    </source>
</evidence>
<keyword evidence="1" id="KW-0813">Transport</keyword>
<dbReference type="Pfam" id="PF00005">
    <property type="entry name" value="ABC_tran"/>
    <property type="match status" value="1"/>
</dbReference>
<dbReference type="AlphaFoldDB" id="A0AA37HVE8"/>
<dbReference type="GO" id="GO:0005524">
    <property type="term" value="F:ATP binding"/>
    <property type="evidence" value="ECO:0007669"/>
    <property type="project" value="UniProtKB-KW"/>
</dbReference>
<dbReference type="InterPro" id="IPR015854">
    <property type="entry name" value="ABC_transpr_LolD-like"/>
</dbReference>
<accession>A0AA37HVE8</accession>
<dbReference type="SMART" id="SM00382">
    <property type="entry name" value="AAA"/>
    <property type="match status" value="1"/>
</dbReference>
<dbReference type="InterPro" id="IPR003439">
    <property type="entry name" value="ABC_transporter-like_ATP-bd"/>
</dbReference>
<dbReference type="Gene3D" id="3.40.50.300">
    <property type="entry name" value="P-loop containing nucleotide triphosphate hydrolases"/>
    <property type="match status" value="1"/>
</dbReference>
<evidence type="ECO:0000256" key="4">
    <source>
        <dbReference type="ARBA" id="ARBA00022840"/>
    </source>
</evidence>
<keyword evidence="6" id="KW-0472">Membrane</keyword>
<dbReference type="PROSITE" id="PS50893">
    <property type="entry name" value="ABC_TRANSPORTER_2"/>
    <property type="match status" value="1"/>
</dbReference>
<keyword evidence="3" id="KW-0547">Nucleotide-binding</keyword>
<evidence type="ECO:0000259" key="7">
    <source>
        <dbReference type="PROSITE" id="PS50893"/>
    </source>
</evidence>
<dbReference type="RefSeq" id="WP_006283424.1">
    <property type="nucleotide sequence ID" value="NZ_BPTR01000001.1"/>
</dbReference>
<dbReference type="GO" id="GO:0089705">
    <property type="term" value="P:protein localization to outer membrane"/>
    <property type="evidence" value="ECO:0007669"/>
    <property type="project" value="UniProtKB-ARBA"/>
</dbReference>
<evidence type="ECO:0000256" key="2">
    <source>
        <dbReference type="ARBA" id="ARBA00022475"/>
    </source>
</evidence>
<protein>
    <submittedName>
        <fullName evidence="8">Lipoprotein-releasing system ATP-binding protein LolD</fullName>
    </submittedName>
</protein>
<name>A0AA37HVE8_SEGBR</name>
<evidence type="ECO:0000256" key="5">
    <source>
        <dbReference type="ARBA" id="ARBA00022967"/>
    </source>
</evidence>
<dbReference type="EMBL" id="BPTR01000001">
    <property type="protein sequence ID" value="GJG26327.1"/>
    <property type="molecule type" value="Genomic_DNA"/>
</dbReference>
<comment type="caution">
    <text evidence="8">The sequence shown here is derived from an EMBL/GenBank/DDBJ whole genome shotgun (WGS) entry which is preliminary data.</text>
</comment>
<dbReference type="GO" id="GO:0016887">
    <property type="term" value="F:ATP hydrolysis activity"/>
    <property type="evidence" value="ECO:0007669"/>
    <property type="project" value="InterPro"/>
</dbReference>
<dbReference type="InterPro" id="IPR017871">
    <property type="entry name" value="ABC_transporter-like_CS"/>
</dbReference>
<dbReference type="InterPro" id="IPR017911">
    <property type="entry name" value="MacB-like_ATP-bd"/>
</dbReference>
<keyword evidence="5" id="KW-1278">Translocase</keyword>
<dbReference type="Proteomes" id="UP000887043">
    <property type="component" value="Unassembled WGS sequence"/>
</dbReference>
<reference evidence="8" key="1">
    <citation type="submission" date="2021-08" db="EMBL/GenBank/DDBJ databases">
        <title>Prevotella lacticifex sp. nov., isolated from rumen of cow.</title>
        <authorList>
            <person name="Shinkai T."/>
            <person name="Ikeyama N."/>
            <person name="Kumagai M."/>
            <person name="Ohmori H."/>
            <person name="Sakamoto M."/>
            <person name="Ohkuma M."/>
            <person name="Mitsumori M."/>
        </authorList>
    </citation>
    <scope>NUCLEOTIDE SEQUENCE</scope>
    <source>
        <strain evidence="8">DSM 11371</strain>
    </source>
</reference>
<dbReference type="GO" id="GO:0005886">
    <property type="term" value="C:plasma membrane"/>
    <property type="evidence" value="ECO:0007669"/>
    <property type="project" value="TreeGrafter"/>
</dbReference>
<sequence length="242" mass="26364">MIDIKGVTKKFGSLQVLKGIDLHINKGEVVSIVGPSGAGKTTLLQIIGTLDKPDSGEIIIDDINVGTLSTNKLSDFRNKHLGFVFQFHQLLPEFTALENIMIPAYIAGASKKDAKKRAEELLDFMGLADRSSHKPAELSGGEKQRIAVARALVNQPAVILADEPSGSLDTKNKEELHQLFFDLRDKFGQTFVIVTHDEGLAKLTDRTIHLKDGQIIATDTATTVTRDGSENIFSGKITDETI</sequence>
<dbReference type="InterPro" id="IPR003593">
    <property type="entry name" value="AAA+_ATPase"/>
</dbReference>
<keyword evidence="8" id="KW-0449">Lipoprotein</keyword>
<dbReference type="InterPro" id="IPR027417">
    <property type="entry name" value="P-loop_NTPase"/>
</dbReference>
<keyword evidence="4 8" id="KW-0067">ATP-binding</keyword>
<dbReference type="SUPFAM" id="SSF52540">
    <property type="entry name" value="P-loop containing nucleoside triphosphate hydrolases"/>
    <property type="match status" value="1"/>
</dbReference>